<keyword evidence="1" id="KW-0472">Membrane</keyword>
<feature type="transmembrane region" description="Helical" evidence="1">
    <location>
        <begin position="304"/>
        <end position="328"/>
    </location>
</feature>
<feature type="transmembrane region" description="Helical" evidence="1">
    <location>
        <begin position="375"/>
        <end position="397"/>
    </location>
</feature>
<dbReference type="EMBL" id="JAAYUN010000033">
    <property type="protein sequence ID" value="NLJ21845.1"/>
    <property type="molecule type" value="Genomic_DNA"/>
</dbReference>
<keyword evidence="1" id="KW-0812">Transmembrane</keyword>
<comment type="caution">
    <text evidence="2">The sequence shown here is derived from an EMBL/GenBank/DDBJ whole genome shotgun (WGS) entry which is preliminary data.</text>
</comment>
<dbReference type="GeneID" id="32173478"/>
<feature type="transmembrane region" description="Helical" evidence="1">
    <location>
        <begin position="275"/>
        <end position="292"/>
    </location>
</feature>
<keyword evidence="1" id="KW-1133">Transmembrane helix</keyword>
<protein>
    <submittedName>
        <fullName evidence="2">Uncharacterized protein</fullName>
    </submittedName>
</protein>
<name>A0A7K4AFZ8_METSH</name>
<evidence type="ECO:0000313" key="3">
    <source>
        <dbReference type="Proteomes" id="UP000544742"/>
    </source>
</evidence>
<feature type="transmembrane region" description="Helical" evidence="1">
    <location>
        <begin position="28"/>
        <end position="52"/>
    </location>
</feature>
<dbReference type="OMA" id="PYYENGL"/>
<feature type="transmembrane region" description="Helical" evidence="1">
    <location>
        <begin position="403"/>
        <end position="427"/>
    </location>
</feature>
<feature type="transmembrane region" description="Helical" evidence="1">
    <location>
        <begin position="64"/>
        <end position="84"/>
    </location>
</feature>
<feature type="transmembrane region" description="Helical" evidence="1">
    <location>
        <begin position="187"/>
        <end position="208"/>
    </location>
</feature>
<dbReference type="RefSeq" id="WP_013718295.1">
    <property type="nucleotide sequence ID" value="NZ_CAJYDL010000001.1"/>
</dbReference>
<feature type="transmembrane region" description="Helical" evidence="1">
    <location>
        <begin position="249"/>
        <end position="269"/>
    </location>
</feature>
<feature type="transmembrane region" description="Helical" evidence="1">
    <location>
        <begin position="334"/>
        <end position="354"/>
    </location>
</feature>
<proteinExistence type="predicted"/>
<feature type="transmembrane region" description="Helical" evidence="1">
    <location>
        <begin position="91"/>
        <end position="110"/>
    </location>
</feature>
<feature type="transmembrane region" description="Helical" evidence="1">
    <location>
        <begin position="116"/>
        <end position="139"/>
    </location>
</feature>
<accession>A0A7K4AFZ8</accession>
<feature type="transmembrane region" description="Helical" evidence="1">
    <location>
        <begin position="159"/>
        <end position="181"/>
    </location>
</feature>
<evidence type="ECO:0000256" key="1">
    <source>
        <dbReference type="SAM" id="Phobius"/>
    </source>
</evidence>
<dbReference type="Proteomes" id="UP000544742">
    <property type="component" value="Unassembled WGS sequence"/>
</dbReference>
<dbReference type="AlphaFoldDB" id="A0A7K4AFZ8"/>
<organism evidence="2 3">
    <name type="scientific">Methanothrix soehngenii</name>
    <name type="common">Methanosaeta concilii</name>
    <dbReference type="NCBI Taxonomy" id="2223"/>
    <lineage>
        <taxon>Archaea</taxon>
        <taxon>Methanobacteriati</taxon>
        <taxon>Methanobacteriota</taxon>
        <taxon>Stenosarchaea group</taxon>
        <taxon>Methanomicrobia</taxon>
        <taxon>Methanotrichales</taxon>
        <taxon>Methanotrichaceae</taxon>
        <taxon>Methanothrix</taxon>
    </lineage>
</organism>
<evidence type="ECO:0000313" key="2">
    <source>
        <dbReference type="EMBL" id="NLJ21845.1"/>
    </source>
</evidence>
<reference evidence="2 3" key="1">
    <citation type="journal article" date="2020" name="Biotechnol. Biofuels">
        <title>New insights from the biogas microbiome by comprehensive genome-resolved metagenomics of nearly 1600 species originating from multiple anaerobic digesters.</title>
        <authorList>
            <person name="Campanaro S."/>
            <person name="Treu L."/>
            <person name="Rodriguez-R L.M."/>
            <person name="Kovalovszki A."/>
            <person name="Ziels R.M."/>
            <person name="Maus I."/>
            <person name="Zhu X."/>
            <person name="Kougias P.G."/>
            <person name="Basile A."/>
            <person name="Luo G."/>
            <person name="Schluter A."/>
            <person name="Konstantinidis K.T."/>
            <person name="Angelidaki I."/>
        </authorList>
    </citation>
    <scope>NUCLEOTIDE SEQUENCE [LARGE SCALE GENOMIC DNA]</scope>
    <source>
        <strain evidence="2">AS27yjCOA_157</strain>
    </source>
</reference>
<gene>
    <name evidence="2" type="ORF">GX426_01865</name>
</gene>
<sequence length="439" mass="47299">MNNGKLQPDSLAQQQLQSNIMKKAQIDLSIEVVLLIVGGVFFLLFGALLFLIDRGMLPYSEGSMYGIFVVLVSMQIITMGKTPFGDVLRSWLVVVIGLLAAMLGTLAIFYPVHLNATIRIIAGLMVLIAGTVGMLQLFISEDKARVWMKVPGILQQLTVACALVYGIEIVLGIITLLPGIMPNPLTAVFLLLFGASLLFLARCIHMAAHQYRSTEAKRVLEPSTTKRGFFLLKETSLTVGNSFNIYQGYLLILLGILVLLMILGIIPSFNSDGQLGLLLVLTSLQLLALGEFMGKEMSRSWPAIALGILFAAIGFFSCIVPGILTGVIQPLIGLQNIISGVLLLATKIVGPRVYQISHPPAESVALPPIVKQLTLVLTVTGIVTILFGINMLAPLLLPGLFGMIAYALLLPLLIIIMGLMVLILVAITQKLNGMSMPSP</sequence>